<dbReference type="InterPro" id="IPR000914">
    <property type="entry name" value="SBP_5_dom"/>
</dbReference>
<dbReference type="Proteomes" id="UP000234206">
    <property type="component" value="Unassembled WGS sequence"/>
</dbReference>
<dbReference type="InterPro" id="IPR039424">
    <property type="entry name" value="SBP_5"/>
</dbReference>
<dbReference type="PROSITE" id="PS51318">
    <property type="entry name" value="TAT"/>
    <property type="match status" value="1"/>
</dbReference>
<dbReference type="Pfam" id="PF00496">
    <property type="entry name" value="SBP_bac_5"/>
    <property type="match status" value="1"/>
</dbReference>
<dbReference type="Gene3D" id="3.10.105.10">
    <property type="entry name" value="Dipeptide-binding Protein, Domain 3"/>
    <property type="match status" value="1"/>
</dbReference>
<comment type="caution">
    <text evidence="6">The sequence shown here is derived from an EMBL/GenBank/DDBJ whole genome shotgun (WGS) entry which is preliminary data.</text>
</comment>
<dbReference type="PANTHER" id="PTHR30290:SF9">
    <property type="entry name" value="OLIGOPEPTIDE-BINDING PROTEIN APPA"/>
    <property type="match status" value="1"/>
</dbReference>
<name>A0A2I1P988_9MICO</name>
<gene>
    <name evidence="6" type="ORF">CYJ76_08990</name>
</gene>
<dbReference type="GO" id="GO:0042597">
    <property type="term" value="C:periplasmic space"/>
    <property type="evidence" value="ECO:0007669"/>
    <property type="project" value="UniProtKB-ARBA"/>
</dbReference>
<evidence type="ECO:0000256" key="3">
    <source>
        <dbReference type="ARBA" id="ARBA00022729"/>
    </source>
</evidence>
<feature type="compositionally biased region" description="Gly residues" evidence="4">
    <location>
        <begin position="60"/>
        <end position="75"/>
    </location>
</feature>
<keyword evidence="2" id="KW-0813">Transport</keyword>
<evidence type="ECO:0000256" key="1">
    <source>
        <dbReference type="ARBA" id="ARBA00005695"/>
    </source>
</evidence>
<dbReference type="EMBL" id="PKIZ01000017">
    <property type="protein sequence ID" value="PKZ41180.1"/>
    <property type="molecule type" value="Genomic_DNA"/>
</dbReference>
<evidence type="ECO:0000256" key="2">
    <source>
        <dbReference type="ARBA" id="ARBA00022448"/>
    </source>
</evidence>
<dbReference type="SUPFAM" id="SSF53850">
    <property type="entry name" value="Periplasmic binding protein-like II"/>
    <property type="match status" value="1"/>
</dbReference>
<sequence>MATRRSPPRTSRWRAHTASDHLLRYGARVTSRPVSRRSVLTASAAAAATALAGCGLSTPSGGGGTSGAPSGSGGGEGDHPALVVAGTEELGAFNPISGHGEQGGTALYEGLLRLRSDDPEALPTLEPALAAEEPTVSKDQRTWRVPVRQGVRFHDGSELTAQDVVATYRALLDPESGSEAAWAYDMVRTVEAEGDEVVFHLEYPYVDFPSRMLLGIAPKAKFTGGPATESPLNREPVGTGPLRLVSLKPHEATLERFEDYWGEPSAVPRLTITTVLDEGTRAQQVRAGEVDGTVLPPKLAQATADAADHLQLAVAKTADWRGVSFPEKAAVAATPELRVALNLAVDRQAMIDAVLGGRGTPAATPVSAVYGDAYEDLAYEHDPEKAKQVLEEAGWAPGEDGIRTKDGERAGFTLAYDPKDSVRRDLAVAFAEDLKKVGVEVTPKGMTWDEIEPVYREIGILLGGGDKPYSIDSQVFGQLHTPMKGAAFFYNPGGQGSDELDALLEKARRATDETERNRLYRDVQKKTFEDPNGVYFMFLEHTYVHDPRGYDTGNLVVEPHAHGVSWGPWWNVGQWT</sequence>
<dbReference type="PIRSF" id="PIRSF002741">
    <property type="entry name" value="MppA"/>
    <property type="match status" value="1"/>
</dbReference>
<feature type="domain" description="Solute-binding protein family 5" evidence="5">
    <location>
        <begin position="125"/>
        <end position="449"/>
    </location>
</feature>
<protein>
    <submittedName>
        <fullName evidence="6">ABC transporter substrate-binding protein</fullName>
    </submittedName>
</protein>
<dbReference type="Gene3D" id="3.90.76.10">
    <property type="entry name" value="Dipeptide-binding Protein, Domain 1"/>
    <property type="match status" value="1"/>
</dbReference>
<evidence type="ECO:0000313" key="6">
    <source>
        <dbReference type="EMBL" id="PKZ41180.1"/>
    </source>
</evidence>
<dbReference type="InterPro" id="IPR006311">
    <property type="entry name" value="TAT_signal"/>
</dbReference>
<keyword evidence="3" id="KW-0732">Signal</keyword>
<proteinExistence type="inferred from homology"/>
<organism evidence="6 7">
    <name type="scientific">Kytococcus schroeteri</name>
    <dbReference type="NCBI Taxonomy" id="138300"/>
    <lineage>
        <taxon>Bacteria</taxon>
        <taxon>Bacillati</taxon>
        <taxon>Actinomycetota</taxon>
        <taxon>Actinomycetes</taxon>
        <taxon>Micrococcales</taxon>
        <taxon>Kytococcaceae</taxon>
        <taxon>Kytococcus</taxon>
    </lineage>
</organism>
<dbReference type="Gene3D" id="3.40.190.10">
    <property type="entry name" value="Periplasmic binding protein-like II"/>
    <property type="match status" value="1"/>
</dbReference>
<keyword evidence="7" id="KW-1185">Reference proteome</keyword>
<dbReference type="GO" id="GO:0015833">
    <property type="term" value="P:peptide transport"/>
    <property type="evidence" value="ECO:0007669"/>
    <property type="project" value="TreeGrafter"/>
</dbReference>
<comment type="similarity">
    <text evidence="1">Belongs to the bacterial solute-binding protein 5 family.</text>
</comment>
<dbReference type="PANTHER" id="PTHR30290">
    <property type="entry name" value="PERIPLASMIC BINDING COMPONENT OF ABC TRANSPORTER"/>
    <property type="match status" value="1"/>
</dbReference>
<reference evidence="6 7" key="1">
    <citation type="submission" date="2017-12" db="EMBL/GenBank/DDBJ databases">
        <title>Phylogenetic diversity of female urinary microbiome.</title>
        <authorList>
            <person name="Thomas-White K."/>
            <person name="Wolfe A.J."/>
        </authorList>
    </citation>
    <scope>NUCLEOTIDE SEQUENCE [LARGE SCALE GENOMIC DNA]</scope>
    <source>
        <strain evidence="6 7">UMB1298</strain>
    </source>
</reference>
<feature type="region of interest" description="Disordered" evidence="4">
    <location>
        <begin position="60"/>
        <end position="80"/>
    </location>
</feature>
<dbReference type="AlphaFoldDB" id="A0A2I1P988"/>
<accession>A0A2I1P988</accession>
<dbReference type="GO" id="GO:0043190">
    <property type="term" value="C:ATP-binding cassette (ABC) transporter complex"/>
    <property type="evidence" value="ECO:0007669"/>
    <property type="project" value="InterPro"/>
</dbReference>
<evidence type="ECO:0000256" key="4">
    <source>
        <dbReference type="SAM" id="MobiDB-lite"/>
    </source>
</evidence>
<dbReference type="OrthoDB" id="9764591at2"/>
<dbReference type="GO" id="GO:1904680">
    <property type="term" value="F:peptide transmembrane transporter activity"/>
    <property type="evidence" value="ECO:0007669"/>
    <property type="project" value="TreeGrafter"/>
</dbReference>
<evidence type="ECO:0000259" key="5">
    <source>
        <dbReference type="Pfam" id="PF00496"/>
    </source>
</evidence>
<evidence type="ECO:0000313" key="7">
    <source>
        <dbReference type="Proteomes" id="UP000234206"/>
    </source>
</evidence>
<dbReference type="InterPro" id="IPR030678">
    <property type="entry name" value="Peptide/Ni-bd"/>
</dbReference>